<evidence type="ECO:0000313" key="2">
    <source>
        <dbReference type="EMBL" id="ROR97758.1"/>
    </source>
</evidence>
<sequence>MTTDVTPAASAGRARLCDVVVAVEPPTPTHPDVASWRPATLGDVAAITATQKAMDAADHPDWTTPSEDVEDELTHPGVELAADSLVALDDAGDVLAWGVVQILPANAERVQGVLVGGVHPRVRGRGIGRVLLGWQLARGTARLALSEERLAAWLRVDTDERNPGGLALARRLGLRPVRWFTSMERIVTSGPGGRAPAIPVRLVPDGTRLVPYTADRAEDTRLARNDAFRDHWGSADFSPQRWAQLVGTDLFRADLSFLVVEDAGTDPSRVLGFALCNANEDDWELQGFTSAYLAIVGVTRDGRGRGLAPALLSAVLTAVRDAGLERVVLDVDTENPTGALGLYEGVGFVSASRSVTLALDIVA</sequence>
<dbReference type="Gene3D" id="3.40.630.30">
    <property type="match status" value="1"/>
</dbReference>
<dbReference type="Pfam" id="PF00583">
    <property type="entry name" value="Acetyltransf_1"/>
    <property type="match status" value="1"/>
</dbReference>
<dbReference type="OrthoDB" id="9799092at2"/>
<accession>A0A3N2DDL8</accession>
<protein>
    <submittedName>
        <fullName evidence="2">Mycothiol synthase</fullName>
    </submittedName>
</protein>
<gene>
    <name evidence="2" type="ORF">EDD28_2364</name>
</gene>
<feature type="domain" description="N-acetyltransferase" evidence="1">
    <location>
        <begin position="207"/>
        <end position="363"/>
    </location>
</feature>
<dbReference type="SUPFAM" id="SSF55729">
    <property type="entry name" value="Acyl-CoA N-acyltransferases (Nat)"/>
    <property type="match status" value="2"/>
</dbReference>
<evidence type="ECO:0000313" key="3">
    <source>
        <dbReference type="Proteomes" id="UP000275356"/>
    </source>
</evidence>
<dbReference type="RefSeq" id="WP_123739753.1">
    <property type="nucleotide sequence ID" value="NZ_RKHQ01000001.1"/>
</dbReference>
<dbReference type="InterPro" id="IPR016181">
    <property type="entry name" value="Acyl_CoA_acyltransferase"/>
</dbReference>
<dbReference type="InterPro" id="IPR050276">
    <property type="entry name" value="MshD_Acetyltransferase"/>
</dbReference>
<keyword evidence="3" id="KW-1185">Reference proteome</keyword>
<organism evidence="2 3">
    <name type="scientific">Salana multivorans</name>
    <dbReference type="NCBI Taxonomy" id="120377"/>
    <lineage>
        <taxon>Bacteria</taxon>
        <taxon>Bacillati</taxon>
        <taxon>Actinomycetota</taxon>
        <taxon>Actinomycetes</taxon>
        <taxon>Micrococcales</taxon>
        <taxon>Beutenbergiaceae</taxon>
        <taxon>Salana</taxon>
    </lineage>
</organism>
<dbReference type="CDD" id="cd04301">
    <property type="entry name" value="NAT_SF"/>
    <property type="match status" value="1"/>
</dbReference>
<dbReference type="PANTHER" id="PTHR43617">
    <property type="entry name" value="L-AMINO ACID N-ACETYLTRANSFERASE"/>
    <property type="match status" value="1"/>
</dbReference>
<proteinExistence type="predicted"/>
<dbReference type="GO" id="GO:0016747">
    <property type="term" value="F:acyltransferase activity, transferring groups other than amino-acyl groups"/>
    <property type="evidence" value="ECO:0007669"/>
    <property type="project" value="InterPro"/>
</dbReference>
<comment type="caution">
    <text evidence="2">The sequence shown here is derived from an EMBL/GenBank/DDBJ whole genome shotgun (WGS) entry which is preliminary data.</text>
</comment>
<dbReference type="Proteomes" id="UP000275356">
    <property type="component" value="Unassembled WGS sequence"/>
</dbReference>
<feature type="domain" description="N-acetyltransferase" evidence="1">
    <location>
        <begin position="34"/>
        <end position="188"/>
    </location>
</feature>
<dbReference type="EMBL" id="RKHQ01000001">
    <property type="protein sequence ID" value="ROR97758.1"/>
    <property type="molecule type" value="Genomic_DNA"/>
</dbReference>
<dbReference type="PANTHER" id="PTHR43617:SF20">
    <property type="entry name" value="N-ALPHA-ACETYLTRANSFERASE RIMI"/>
    <property type="match status" value="1"/>
</dbReference>
<reference evidence="2 3" key="1">
    <citation type="submission" date="2018-11" db="EMBL/GenBank/DDBJ databases">
        <title>Sequencing the genomes of 1000 actinobacteria strains.</title>
        <authorList>
            <person name="Klenk H.-P."/>
        </authorList>
    </citation>
    <scope>NUCLEOTIDE SEQUENCE [LARGE SCALE GENOMIC DNA]</scope>
    <source>
        <strain evidence="2 3">DSM 13521</strain>
    </source>
</reference>
<dbReference type="InterPro" id="IPR000182">
    <property type="entry name" value="GNAT_dom"/>
</dbReference>
<dbReference type="PROSITE" id="PS51186">
    <property type="entry name" value="GNAT"/>
    <property type="match status" value="2"/>
</dbReference>
<evidence type="ECO:0000259" key="1">
    <source>
        <dbReference type="PROSITE" id="PS51186"/>
    </source>
</evidence>
<name>A0A3N2DDL8_9MICO</name>
<dbReference type="AlphaFoldDB" id="A0A3N2DDL8"/>